<keyword evidence="2" id="KW-1185">Reference proteome</keyword>
<proteinExistence type="predicted"/>
<comment type="caution">
    <text evidence="1">The sequence shown here is derived from an EMBL/GenBank/DDBJ whole genome shotgun (WGS) entry which is preliminary data.</text>
</comment>
<dbReference type="EMBL" id="QTPM01000093">
    <property type="protein sequence ID" value="RQY78986.1"/>
    <property type="molecule type" value="Genomic_DNA"/>
</dbReference>
<protein>
    <submittedName>
        <fullName evidence="1">Uncharacterized protein</fullName>
    </submittedName>
</protein>
<reference evidence="1 2" key="1">
    <citation type="submission" date="2018-08" db="EMBL/GenBank/DDBJ databases">
        <title>Comparative analysis of Burkholderia isolates from Puerto Rico.</title>
        <authorList>
            <person name="Hall C."/>
            <person name="Sahl J."/>
            <person name="Wagner D."/>
        </authorList>
    </citation>
    <scope>NUCLEOTIDE SEQUENCE [LARGE SCALE GENOMIC DNA]</scope>
    <source>
        <strain evidence="1 2">Bp8966</strain>
    </source>
</reference>
<gene>
    <name evidence="1" type="ORF">DF017_35515</name>
</gene>
<name>A0ABX9YCZ9_9BURK</name>
<organism evidence="1 2">
    <name type="scientific">Burkholderia stagnalis</name>
    <dbReference type="NCBI Taxonomy" id="1503054"/>
    <lineage>
        <taxon>Bacteria</taxon>
        <taxon>Pseudomonadati</taxon>
        <taxon>Pseudomonadota</taxon>
        <taxon>Betaproteobacteria</taxon>
        <taxon>Burkholderiales</taxon>
        <taxon>Burkholderiaceae</taxon>
        <taxon>Burkholderia</taxon>
        <taxon>Burkholderia cepacia complex</taxon>
    </lineage>
</organism>
<dbReference type="Proteomes" id="UP000281098">
    <property type="component" value="Unassembled WGS sequence"/>
</dbReference>
<sequence>MNTYANALEARTHWALHRVSLVAGDDKNTSKELRSALRFAKLSGEMGARADEEMNCPALLIDVQPLRDAFMASFEAVCERRRKLRTRDGIAAELESMAAAANRRCGLSYELFVKWFSVDVETFLRELEAPLRPVALEIAKTMDYATPDERKKMQDEIRESGGCSLTGIDPDCCPCGRHE</sequence>
<evidence type="ECO:0000313" key="1">
    <source>
        <dbReference type="EMBL" id="RQY78986.1"/>
    </source>
</evidence>
<dbReference type="RefSeq" id="WP_124759693.1">
    <property type="nucleotide sequence ID" value="NZ_QTPM01000093.1"/>
</dbReference>
<evidence type="ECO:0000313" key="2">
    <source>
        <dbReference type="Proteomes" id="UP000281098"/>
    </source>
</evidence>
<accession>A0ABX9YCZ9</accession>